<keyword evidence="2" id="KW-1185">Reference proteome</keyword>
<sequence length="147" mass="17560">MENRFVNRYTPAVFVMHCKGIPQRFRERRGRVTSGILRQRRGQREMQKMQKNERLRIRWSIKDRHLLWKINRTRKDGSWSSEEARQKWAHASEMLAEEGLLTTTNLCVNDDCPWFAKRKRLVEHMECFLRVITSIPGIDNHDANAVP</sequence>
<dbReference type="EMBL" id="JAGFBR010000001">
    <property type="protein sequence ID" value="KAH0470774.1"/>
    <property type="molecule type" value="Genomic_DNA"/>
</dbReference>
<proteinExistence type="predicted"/>
<dbReference type="Proteomes" id="UP000775213">
    <property type="component" value="Unassembled WGS sequence"/>
</dbReference>
<reference evidence="1 2" key="1">
    <citation type="journal article" date="2021" name="Hortic Res">
        <title>Chromosome-scale assembly of the Dendrobium chrysotoxum genome enhances the understanding of orchid evolution.</title>
        <authorList>
            <person name="Zhang Y."/>
            <person name="Zhang G.Q."/>
            <person name="Zhang D."/>
            <person name="Liu X.D."/>
            <person name="Xu X.Y."/>
            <person name="Sun W.H."/>
            <person name="Yu X."/>
            <person name="Zhu X."/>
            <person name="Wang Z.W."/>
            <person name="Zhao X."/>
            <person name="Zhong W.Y."/>
            <person name="Chen H."/>
            <person name="Yin W.L."/>
            <person name="Huang T."/>
            <person name="Niu S.C."/>
            <person name="Liu Z.J."/>
        </authorList>
    </citation>
    <scope>NUCLEOTIDE SEQUENCE [LARGE SCALE GENOMIC DNA]</scope>
    <source>
        <strain evidence="1">Lindl</strain>
    </source>
</reference>
<organism evidence="1 2">
    <name type="scientific">Dendrobium chrysotoxum</name>
    <name type="common">Orchid</name>
    <dbReference type="NCBI Taxonomy" id="161865"/>
    <lineage>
        <taxon>Eukaryota</taxon>
        <taxon>Viridiplantae</taxon>
        <taxon>Streptophyta</taxon>
        <taxon>Embryophyta</taxon>
        <taxon>Tracheophyta</taxon>
        <taxon>Spermatophyta</taxon>
        <taxon>Magnoliopsida</taxon>
        <taxon>Liliopsida</taxon>
        <taxon>Asparagales</taxon>
        <taxon>Orchidaceae</taxon>
        <taxon>Epidendroideae</taxon>
        <taxon>Malaxideae</taxon>
        <taxon>Dendrobiinae</taxon>
        <taxon>Dendrobium</taxon>
    </lineage>
</organism>
<protein>
    <submittedName>
        <fullName evidence="1">Uncharacterized protein</fullName>
    </submittedName>
</protein>
<comment type="caution">
    <text evidence="1">The sequence shown here is derived from an EMBL/GenBank/DDBJ whole genome shotgun (WGS) entry which is preliminary data.</text>
</comment>
<evidence type="ECO:0000313" key="1">
    <source>
        <dbReference type="EMBL" id="KAH0470774.1"/>
    </source>
</evidence>
<accession>A0AAV7HAF1</accession>
<dbReference type="AlphaFoldDB" id="A0AAV7HAF1"/>
<evidence type="ECO:0000313" key="2">
    <source>
        <dbReference type="Proteomes" id="UP000775213"/>
    </source>
</evidence>
<name>A0AAV7HAF1_DENCH</name>
<gene>
    <name evidence="1" type="ORF">IEQ34_000497</name>
</gene>